<gene>
    <name evidence="1" type="ORF">LCGC14_1495700</name>
</gene>
<sequence>MRDTIARIADIVADLNGTMNQISDNEELEFSVDKRLQVLETATDDLSTEVNNVVEFASETAEG</sequence>
<dbReference type="EMBL" id="LAZR01010799">
    <property type="protein sequence ID" value="KKM64997.1"/>
    <property type="molecule type" value="Genomic_DNA"/>
</dbReference>
<dbReference type="AlphaFoldDB" id="A0A0F9M726"/>
<comment type="caution">
    <text evidence="1">The sequence shown here is derived from an EMBL/GenBank/DDBJ whole genome shotgun (WGS) entry which is preliminary data.</text>
</comment>
<organism evidence="1">
    <name type="scientific">marine sediment metagenome</name>
    <dbReference type="NCBI Taxonomy" id="412755"/>
    <lineage>
        <taxon>unclassified sequences</taxon>
        <taxon>metagenomes</taxon>
        <taxon>ecological metagenomes</taxon>
    </lineage>
</organism>
<evidence type="ECO:0000313" key="1">
    <source>
        <dbReference type="EMBL" id="KKM64997.1"/>
    </source>
</evidence>
<proteinExistence type="predicted"/>
<reference evidence="1" key="1">
    <citation type="journal article" date="2015" name="Nature">
        <title>Complex archaea that bridge the gap between prokaryotes and eukaryotes.</title>
        <authorList>
            <person name="Spang A."/>
            <person name="Saw J.H."/>
            <person name="Jorgensen S.L."/>
            <person name="Zaremba-Niedzwiedzka K."/>
            <person name="Martijn J."/>
            <person name="Lind A.E."/>
            <person name="van Eijk R."/>
            <person name="Schleper C."/>
            <person name="Guy L."/>
            <person name="Ettema T.J."/>
        </authorList>
    </citation>
    <scope>NUCLEOTIDE SEQUENCE</scope>
</reference>
<protein>
    <submittedName>
        <fullName evidence="1">Uncharacterized protein</fullName>
    </submittedName>
</protein>
<name>A0A0F9M726_9ZZZZ</name>
<accession>A0A0F9M726</accession>